<dbReference type="AlphaFoldDB" id="A0A5N5LSM8"/>
<comment type="caution">
    <text evidence="11">The sequence shown here is derived from an EMBL/GenBank/DDBJ whole genome shotgun (WGS) entry which is preliminary data.</text>
</comment>
<dbReference type="Gene3D" id="3.30.160.60">
    <property type="entry name" value="Classic Zinc Finger"/>
    <property type="match status" value="1"/>
</dbReference>
<evidence type="ECO:0000256" key="1">
    <source>
        <dbReference type="ARBA" id="ARBA00004123"/>
    </source>
</evidence>
<evidence type="ECO:0000256" key="5">
    <source>
        <dbReference type="ARBA" id="ARBA00023015"/>
    </source>
</evidence>
<evidence type="ECO:0000313" key="11">
    <source>
        <dbReference type="EMBL" id="KAB5545086.1"/>
    </source>
</evidence>
<dbReference type="PANTHER" id="PTHR45801">
    <property type="entry name" value="OS07G0101800 PROTEIN"/>
    <property type="match status" value="1"/>
</dbReference>
<keyword evidence="5" id="KW-0805">Transcription regulation</keyword>
<evidence type="ECO:0000256" key="8">
    <source>
        <dbReference type="PROSITE-ProRule" id="PRU00042"/>
    </source>
</evidence>
<protein>
    <recommendedName>
        <fullName evidence="10">C2H2-type domain-containing protein</fullName>
    </recommendedName>
</protein>
<dbReference type="SUPFAM" id="SSF57667">
    <property type="entry name" value="beta-beta-alpha zinc fingers"/>
    <property type="match status" value="1"/>
</dbReference>
<evidence type="ECO:0000256" key="3">
    <source>
        <dbReference type="ARBA" id="ARBA00022771"/>
    </source>
</evidence>
<keyword evidence="3 8" id="KW-0863">Zinc-finger</keyword>
<evidence type="ECO:0000313" key="12">
    <source>
        <dbReference type="Proteomes" id="UP000326939"/>
    </source>
</evidence>
<evidence type="ECO:0000256" key="4">
    <source>
        <dbReference type="ARBA" id="ARBA00022833"/>
    </source>
</evidence>
<organism evidence="11 12">
    <name type="scientific">Salix brachista</name>
    <dbReference type="NCBI Taxonomy" id="2182728"/>
    <lineage>
        <taxon>Eukaryota</taxon>
        <taxon>Viridiplantae</taxon>
        <taxon>Streptophyta</taxon>
        <taxon>Embryophyta</taxon>
        <taxon>Tracheophyta</taxon>
        <taxon>Spermatophyta</taxon>
        <taxon>Magnoliopsida</taxon>
        <taxon>eudicotyledons</taxon>
        <taxon>Gunneridae</taxon>
        <taxon>Pentapetalae</taxon>
        <taxon>rosids</taxon>
        <taxon>fabids</taxon>
        <taxon>Malpighiales</taxon>
        <taxon>Salicaceae</taxon>
        <taxon>Saliceae</taxon>
        <taxon>Salix</taxon>
    </lineage>
</organism>
<evidence type="ECO:0000256" key="9">
    <source>
        <dbReference type="SAM" id="MobiDB-lite"/>
    </source>
</evidence>
<feature type="domain" description="C2H2-type" evidence="10">
    <location>
        <begin position="61"/>
        <end position="83"/>
    </location>
</feature>
<evidence type="ECO:0000256" key="6">
    <source>
        <dbReference type="ARBA" id="ARBA00023163"/>
    </source>
</evidence>
<evidence type="ECO:0000259" key="10">
    <source>
        <dbReference type="PROSITE" id="PS50157"/>
    </source>
</evidence>
<keyword evidence="2" id="KW-0479">Metal-binding</keyword>
<dbReference type="GO" id="GO:0005634">
    <property type="term" value="C:nucleus"/>
    <property type="evidence" value="ECO:0007669"/>
    <property type="project" value="UniProtKB-SubCell"/>
</dbReference>
<dbReference type="InterPro" id="IPR052426">
    <property type="entry name" value="Plant_dev_regulator"/>
</dbReference>
<keyword evidence="6" id="KW-0804">Transcription</keyword>
<dbReference type="PANTHER" id="PTHR45801:SF84">
    <property type="entry name" value="C2H2-TYPE DOMAIN-CONTAINING PROTEIN"/>
    <property type="match status" value="1"/>
</dbReference>
<sequence length="216" mass="24257">MEMPITYVVTISQAPVFPFCCLLAPAKLGKSEASGEENYESQEQVKEDLSSNTTTTAKRSYECSFCKRGFSNAQALGGHMNIHRKDLVNRTKGKNLASSSSVVSSNANEEIKNPRYMVPNSSIHTNYYPFMEAQRNYEMYFQPPAGSSPRQPYSNYKHGNHNFLGPRSQSLSVNEELWGKGLSLKIGFSNIQDSEGNRRVSDDDEVDLELRLGHDR</sequence>
<dbReference type="InterPro" id="IPR013087">
    <property type="entry name" value="Znf_C2H2_type"/>
</dbReference>
<reference evidence="12" key="1">
    <citation type="journal article" date="2019" name="Gigascience">
        <title>De novo genome assembly of the endangered Acer yangbiense, a plant species with extremely small populations endemic to Yunnan Province, China.</title>
        <authorList>
            <person name="Yang J."/>
            <person name="Wariss H.M."/>
            <person name="Tao L."/>
            <person name="Zhang R."/>
            <person name="Yun Q."/>
            <person name="Hollingsworth P."/>
            <person name="Dao Z."/>
            <person name="Luo G."/>
            <person name="Guo H."/>
            <person name="Ma Y."/>
            <person name="Sun W."/>
        </authorList>
    </citation>
    <scope>NUCLEOTIDE SEQUENCE [LARGE SCALE GENOMIC DNA]</scope>
    <source>
        <strain evidence="12">cv. br00</strain>
    </source>
</reference>
<comment type="subcellular location">
    <subcellularLocation>
        <location evidence="1">Nucleus</location>
    </subcellularLocation>
</comment>
<dbReference type="EMBL" id="VDCV01000008">
    <property type="protein sequence ID" value="KAB5545086.1"/>
    <property type="molecule type" value="Genomic_DNA"/>
</dbReference>
<dbReference type="PROSITE" id="PS00028">
    <property type="entry name" value="ZINC_FINGER_C2H2_1"/>
    <property type="match status" value="1"/>
</dbReference>
<dbReference type="SMART" id="SM00355">
    <property type="entry name" value="ZnF_C2H2"/>
    <property type="match status" value="1"/>
</dbReference>
<name>A0A5N5LSM8_9ROSI</name>
<evidence type="ECO:0000256" key="2">
    <source>
        <dbReference type="ARBA" id="ARBA00022723"/>
    </source>
</evidence>
<keyword evidence="12" id="KW-1185">Reference proteome</keyword>
<dbReference type="Pfam" id="PF13912">
    <property type="entry name" value="zf-C2H2_6"/>
    <property type="match status" value="1"/>
</dbReference>
<keyword evidence="7" id="KW-0539">Nucleus</keyword>
<feature type="region of interest" description="Disordered" evidence="9">
    <location>
        <begin position="34"/>
        <end position="53"/>
    </location>
</feature>
<accession>A0A5N5LSM8</accession>
<dbReference type="Proteomes" id="UP000326939">
    <property type="component" value="Chromosome 8"/>
</dbReference>
<dbReference type="GO" id="GO:0008270">
    <property type="term" value="F:zinc ion binding"/>
    <property type="evidence" value="ECO:0007669"/>
    <property type="project" value="UniProtKB-KW"/>
</dbReference>
<keyword evidence="4" id="KW-0862">Zinc</keyword>
<dbReference type="PROSITE" id="PS50157">
    <property type="entry name" value="ZINC_FINGER_C2H2_2"/>
    <property type="match status" value="1"/>
</dbReference>
<dbReference type="InterPro" id="IPR036236">
    <property type="entry name" value="Znf_C2H2_sf"/>
</dbReference>
<gene>
    <name evidence="11" type="ORF">DKX38_013198</name>
</gene>
<evidence type="ECO:0000256" key="7">
    <source>
        <dbReference type="ARBA" id="ARBA00023242"/>
    </source>
</evidence>
<proteinExistence type="predicted"/>